<evidence type="ECO:0008006" key="3">
    <source>
        <dbReference type="Google" id="ProtNLM"/>
    </source>
</evidence>
<gene>
    <name evidence="1" type="ORF">IFM12276_14070</name>
</gene>
<keyword evidence="2" id="KW-1185">Reference proteome</keyword>
<dbReference type="Proteomes" id="UP001317870">
    <property type="component" value="Chromosome"/>
</dbReference>
<accession>A0ABM8CTS6</accession>
<organism evidence="1 2">
    <name type="scientific">Nocardia sputorum</name>
    <dbReference type="NCBI Taxonomy" id="2984338"/>
    <lineage>
        <taxon>Bacteria</taxon>
        <taxon>Bacillati</taxon>
        <taxon>Actinomycetota</taxon>
        <taxon>Actinomycetes</taxon>
        <taxon>Mycobacteriales</taxon>
        <taxon>Nocardiaceae</taxon>
        <taxon>Nocardia</taxon>
    </lineage>
</organism>
<name>A0ABM8CTS6_9NOCA</name>
<dbReference type="EMBL" id="AP026978">
    <property type="protein sequence ID" value="BDT98378.1"/>
    <property type="molecule type" value="Genomic_DNA"/>
</dbReference>
<protein>
    <recommendedName>
        <fullName evidence="3">XRE family transcriptional regulator</fullName>
    </recommendedName>
</protein>
<evidence type="ECO:0000313" key="2">
    <source>
        <dbReference type="Proteomes" id="UP001317870"/>
    </source>
</evidence>
<evidence type="ECO:0000313" key="1">
    <source>
        <dbReference type="EMBL" id="BDT98378.1"/>
    </source>
</evidence>
<reference evidence="1 2" key="1">
    <citation type="submission" date="2022-11" db="EMBL/GenBank/DDBJ databases">
        <title>Genome Sequencing of Nocardia sp. ON39_IFM12276 and assembly.</title>
        <authorList>
            <person name="Shimojima M."/>
            <person name="Toyokawa M."/>
            <person name="Uesaka K."/>
        </authorList>
    </citation>
    <scope>NUCLEOTIDE SEQUENCE [LARGE SCALE GENOMIC DNA]</scope>
    <source>
        <strain evidence="1 2">IFM 12276</strain>
    </source>
</reference>
<proteinExistence type="predicted"/>
<sequence length="427" mass="47364">MNAWVYDRTGRVVQLSGNYIGKLERGVFRWPNAEYRAGLRAVLGVATDAELGFRPAERGTGGDSMESDDSPMFLPKAGKEVDDVRRRSFLLSAPAAGVGMAFGLESARHGLNRAVSETVSIDLDDWNEIIREYGAAYVTHTAAELREMLLVDVLSLEMALGMSADSRQRRELYKIGALLSQYMAQAIGDLGQRREGMRWWRTARYAADCSGDLHTMMFVRGRRAIRAIYDGQSPETIIEELGESDQLIADGPAVGRPSLLAARAQSFALLGRAEEAEASLIELRETFAALPSRMTKDHSWHCWAYPEERVRFAESFVYSHLGAIRRAEKAQSAALDLYPPDSRRGPIQIELQRALCLVSAGDSIEGAGYATTTLEELPIEHRTRFVMGLGEQVLAAVPKDQRRTGSARELHELLRGDAVRRTETLES</sequence>